<dbReference type="Proteomes" id="UP000434172">
    <property type="component" value="Unassembled WGS sequence"/>
</dbReference>
<feature type="binding site" evidence="4">
    <location>
        <begin position="243"/>
        <end position="246"/>
    </location>
    <ligand>
        <name>substrate</name>
    </ligand>
</feature>
<dbReference type="SUPFAM" id="SSF75304">
    <property type="entry name" value="Amidase signature (AS) enzymes"/>
    <property type="match status" value="1"/>
</dbReference>
<dbReference type="PIRSF" id="PIRSF001221">
    <property type="entry name" value="Amidase_fungi"/>
    <property type="match status" value="1"/>
</dbReference>
<feature type="active site" description="Charge relay system" evidence="3">
    <location>
        <position position="149"/>
    </location>
</feature>
<dbReference type="OrthoDB" id="6428749at2759"/>
<evidence type="ECO:0000259" key="5">
    <source>
        <dbReference type="Pfam" id="PF01425"/>
    </source>
</evidence>
<dbReference type="InterPro" id="IPR036928">
    <property type="entry name" value="AS_sf"/>
</dbReference>
<comment type="similarity">
    <text evidence="1">Belongs to the amidase family.</text>
</comment>
<feature type="binding site" evidence="4">
    <location>
        <position position="222"/>
    </location>
    <ligand>
        <name>substrate</name>
    </ligand>
</feature>
<keyword evidence="2" id="KW-0378">Hydrolase</keyword>
<keyword evidence="7" id="KW-1185">Reference proteome</keyword>
<dbReference type="AlphaFoldDB" id="A0A8H3VX48"/>
<dbReference type="Pfam" id="PF01425">
    <property type="entry name" value="Amidase"/>
    <property type="match status" value="1"/>
</dbReference>
<accession>A0A8H3VX48</accession>
<dbReference type="PANTHER" id="PTHR46072:SF4">
    <property type="entry name" value="AMIDASE C550.07-RELATED"/>
    <property type="match status" value="1"/>
</dbReference>
<organism evidence="6 7">
    <name type="scientific">Colletotrichum asianum</name>
    <dbReference type="NCBI Taxonomy" id="702518"/>
    <lineage>
        <taxon>Eukaryota</taxon>
        <taxon>Fungi</taxon>
        <taxon>Dikarya</taxon>
        <taxon>Ascomycota</taxon>
        <taxon>Pezizomycotina</taxon>
        <taxon>Sordariomycetes</taxon>
        <taxon>Hypocreomycetidae</taxon>
        <taxon>Glomerellales</taxon>
        <taxon>Glomerellaceae</taxon>
        <taxon>Colletotrichum</taxon>
        <taxon>Colletotrichum gloeosporioides species complex</taxon>
    </lineage>
</organism>
<name>A0A8H3VX48_9PEZI</name>
<evidence type="ECO:0000256" key="2">
    <source>
        <dbReference type="ARBA" id="ARBA00022801"/>
    </source>
</evidence>
<proteinExistence type="inferred from homology"/>
<evidence type="ECO:0000256" key="3">
    <source>
        <dbReference type="PIRSR" id="PIRSR001221-1"/>
    </source>
</evidence>
<gene>
    <name evidence="6" type="ORF">GQ607_016798</name>
</gene>
<evidence type="ECO:0000313" key="6">
    <source>
        <dbReference type="EMBL" id="KAF0315975.1"/>
    </source>
</evidence>
<evidence type="ECO:0000256" key="4">
    <source>
        <dbReference type="PIRSR" id="PIRSR001221-2"/>
    </source>
</evidence>
<evidence type="ECO:0000313" key="7">
    <source>
        <dbReference type="Proteomes" id="UP000434172"/>
    </source>
</evidence>
<sequence>MSSKLLPVIERLPNVSGTPEFEAARAAILEEFAAKVPKELHISPAVINNPPKNVVALPRECGVLSSAEIDITENYDAVALAEAIAAREFTAMAVASAHSKRAIIAHQLTCCLSEWFMDEALEQAKALDDYLERTGKTVGPLHGVPIAVKEMIPLAGHYTSLGFVVTRHKAEKDCQMISILRKAGAVFHCKTLQPQGIMHLETVSPLGRTLNPHNIDLSAGGSTGGGAALVALRGSPLAIGSDIGGSIRTPAAFCGIYGFKTTSYYLPMRDFTGDYGYAGELNVLGSTGPLATSLRDMDLFVSVLKDANPHLEDPRLVPIPWTGLETTPKTGPLKVGFMMNDGVVVPQPPVIRALSWAREQLAKSSKFEIKEFVPFRAADAMDSVQRIFVPDGGRMIKGAMAATGEPPMLLTKGTLEAAEATNQDLGAAGILQQRIARDKFRCEFAEHWMAQDIDILISPAYMGPACPHDGALFWNYESFWNYVDYPGVVVPTPIKALKKGEEGYAPADTTPLSEDCKRARQFWEETDYEGAPIDIQIIARKYCDNELFSALSVLQGPLAT</sequence>
<feature type="active site" description="Acyl-ester intermediate" evidence="3">
    <location>
        <position position="246"/>
    </location>
</feature>
<dbReference type="Gene3D" id="3.90.1300.10">
    <property type="entry name" value="Amidase signature (AS) domain"/>
    <property type="match status" value="1"/>
</dbReference>
<feature type="binding site" evidence="4">
    <location>
        <position position="197"/>
    </location>
    <ligand>
        <name>substrate</name>
    </ligand>
</feature>
<evidence type="ECO:0000256" key="1">
    <source>
        <dbReference type="ARBA" id="ARBA00009199"/>
    </source>
</evidence>
<comment type="caution">
    <text evidence="6">The sequence shown here is derived from an EMBL/GenBank/DDBJ whole genome shotgun (WGS) entry which is preliminary data.</text>
</comment>
<dbReference type="PANTHER" id="PTHR46072">
    <property type="entry name" value="AMIDASE-RELATED-RELATED"/>
    <property type="match status" value="1"/>
</dbReference>
<feature type="active site" description="Charge relay system" evidence="3">
    <location>
        <position position="222"/>
    </location>
</feature>
<dbReference type="EMBL" id="WOWK01000177">
    <property type="protein sequence ID" value="KAF0315975.1"/>
    <property type="molecule type" value="Genomic_DNA"/>
</dbReference>
<protein>
    <recommendedName>
        <fullName evidence="5">Amidase domain-containing protein</fullName>
    </recommendedName>
</protein>
<reference evidence="6 7" key="1">
    <citation type="submission" date="2019-12" db="EMBL/GenBank/DDBJ databases">
        <title>A genome sequence resource for the geographically widespread anthracnose pathogen Colletotrichum asianum.</title>
        <authorList>
            <person name="Meng Y."/>
        </authorList>
    </citation>
    <scope>NUCLEOTIDE SEQUENCE [LARGE SCALE GENOMIC DNA]</scope>
    <source>
        <strain evidence="6 7">ICMP 18580</strain>
    </source>
</reference>
<dbReference type="InterPro" id="IPR023631">
    <property type="entry name" value="Amidase_dom"/>
</dbReference>
<dbReference type="GO" id="GO:0016787">
    <property type="term" value="F:hydrolase activity"/>
    <property type="evidence" value="ECO:0007669"/>
    <property type="project" value="UniProtKB-KW"/>
</dbReference>
<feature type="domain" description="Amidase" evidence="5">
    <location>
        <begin position="96"/>
        <end position="547"/>
    </location>
</feature>